<accession>A0A917Q7A3</accession>
<dbReference type="AlphaFoldDB" id="A0A917Q7A3"/>
<feature type="domain" description="Polymerase nucleotidyl transferase" evidence="10">
    <location>
        <begin position="14"/>
        <end position="94"/>
    </location>
</feature>
<comment type="cofactor">
    <cofactor evidence="1">
        <name>Mg(2+)</name>
        <dbReference type="ChEBI" id="CHEBI:18420"/>
    </cofactor>
</comment>
<dbReference type="EMBL" id="BMMF01000005">
    <property type="protein sequence ID" value="GGK33923.1"/>
    <property type="molecule type" value="Genomic_DNA"/>
</dbReference>
<dbReference type="Proteomes" id="UP000600449">
    <property type="component" value="Unassembled WGS sequence"/>
</dbReference>
<dbReference type="Gene3D" id="3.30.460.10">
    <property type="entry name" value="Beta Polymerase, domain 2"/>
    <property type="match status" value="1"/>
</dbReference>
<comment type="caution">
    <text evidence="11">The sequence shown here is derived from an EMBL/GenBank/DDBJ whole genome shotgun (WGS) entry which is preliminary data.</text>
</comment>
<dbReference type="GO" id="GO:0005524">
    <property type="term" value="F:ATP binding"/>
    <property type="evidence" value="ECO:0007669"/>
    <property type="project" value="UniProtKB-KW"/>
</dbReference>
<dbReference type="GO" id="GO:0016779">
    <property type="term" value="F:nucleotidyltransferase activity"/>
    <property type="evidence" value="ECO:0007669"/>
    <property type="project" value="UniProtKB-KW"/>
</dbReference>
<dbReference type="InterPro" id="IPR043519">
    <property type="entry name" value="NT_sf"/>
</dbReference>
<evidence type="ECO:0000256" key="1">
    <source>
        <dbReference type="ARBA" id="ARBA00001946"/>
    </source>
</evidence>
<evidence type="ECO:0000256" key="9">
    <source>
        <dbReference type="ARBA" id="ARBA00038276"/>
    </source>
</evidence>
<dbReference type="InterPro" id="IPR052038">
    <property type="entry name" value="Type-VII_TA_antitoxin"/>
</dbReference>
<keyword evidence="12" id="KW-1185">Reference proteome</keyword>
<evidence type="ECO:0000256" key="2">
    <source>
        <dbReference type="ARBA" id="ARBA00022649"/>
    </source>
</evidence>
<comment type="similarity">
    <text evidence="9">Belongs to the MntA antitoxin family.</text>
</comment>
<dbReference type="InterPro" id="IPR002934">
    <property type="entry name" value="Polymerase_NTP_transf_dom"/>
</dbReference>
<sequence>MHGMERDTIIADLSRHADAVKARGAASMWLFGSLARGDARPDSDVDLFLDYDPQGRFSLLDLVGIKLYLEEVLRRPVDVTTRDSLHPKLRGDIEWDAVRVF</sequence>
<dbReference type="PANTHER" id="PTHR33571:SF12">
    <property type="entry name" value="BSL3053 PROTEIN"/>
    <property type="match status" value="1"/>
</dbReference>
<evidence type="ECO:0000259" key="10">
    <source>
        <dbReference type="Pfam" id="PF01909"/>
    </source>
</evidence>
<name>A0A917Q7A3_9HYPH</name>
<keyword evidence="2" id="KW-1277">Toxin-antitoxin system</keyword>
<evidence type="ECO:0000256" key="7">
    <source>
        <dbReference type="ARBA" id="ARBA00022840"/>
    </source>
</evidence>
<evidence type="ECO:0000313" key="11">
    <source>
        <dbReference type="EMBL" id="GGK33923.1"/>
    </source>
</evidence>
<protein>
    <submittedName>
        <fullName evidence="11">Nucleotidyltransferase</fullName>
    </submittedName>
</protein>
<evidence type="ECO:0000256" key="4">
    <source>
        <dbReference type="ARBA" id="ARBA00022695"/>
    </source>
</evidence>
<dbReference type="CDD" id="cd05403">
    <property type="entry name" value="NT_KNTase_like"/>
    <property type="match status" value="1"/>
</dbReference>
<dbReference type="PANTHER" id="PTHR33571">
    <property type="entry name" value="SSL8005 PROTEIN"/>
    <property type="match status" value="1"/>
</dbReference>
<dbReference type="Pfam" id="PF01909">
    <property type="entry name" value="NTP_transf_2"/>
    <property type="match status" value="1"/>
</dbReference>
<proteinExistence type="inferred from homology"/>
<evidence type="ECO:0000256" key="6">
    <source>
        <dbReference type="ARBA" id="ARBA00022741"/>
    </source>
</evidence>
<dbReference type="SUPFAM" id="SSF81301">
    <property type="entry name" value="Nucleotidyltransferase"/>
    <property type="match status" value="1"/>
</dbReference>
<gene>
    <name evidence="11" type="ORF">GCM10011322_20760</name>
</gene>
<reference evidence="11 12" key="1">
    <citation type="journal article" date="2014" name="Int. J. Syst. Evol. Microbiol.">
        <title>Complete genome sequence of Corynebacterium casei LMG S-19264T (=DSM 44701T), isolated from a smear-ripened cheese.</title>
        <authorList>
            <consortium name="US DOE Joint Genome Institute (JGI-PGF)"/>
            <person name="Walter F."/>
            <person name="Albersmeier A."/>
            <person name="Kalinowski J."/>
            <person name="Ruckert C."/>
        </authorList>
    </citation>
    <scope>NUCLEOTIDE SEQUENCE [LARGE SCALE GENOMIC DNA]</scope>
    <source>
        <strain evidence="11 12">CGMCC 1.9161</strain>
    </source>
</reference>
<keyword evidence="8" id="KW-0460">Magnesium</keyword>
<evidence type="ECO:0000256" key="3">
    <source>
        <dbReference type="ARBA" id="ARBA00022679"/>
    </source>
</evidence>
<keyword evidence="6" id="KW-0547">Nucleotide-binding</keyword>
<keyword evidence="5" id="KW-0479">Metal-binding</keyword>
<keyword evidence="7" id="KW-0067">ATP-binding</keyword>
<dbReference type="GO" id="GO:0046872">
    <property type="term" value="F:metal ion binding"/>
    <property type="evidence" value="ECO:0007669"/>
    <property type="project" value="UniProtKB-KW"/>
</dbReference>
<keyword evidence="4" id="KW-0548">Nucleotidyltransferase</keyword>
<evidence type="ECO:0000313" key="12">
    <source>
        <dbReference type="Proteomes" id="UP000600449"/>
    </source>
</evidence>
<keyword evidence="3" id="KW-0808">Transferase</keyword>
<evidence type="ECO:0000256" key="5">
    <source>
        <dbReference type="ARBA" id="ARBA00022723"/>
    </source>
</evidence>
<evidence type="ECO:0000256" key="8">
    <source>
        <dbReference type="ARBA" id="ARBA00022842"/>
    </source>
</evidence>
<organism evidence="11 12">
    <name type="scientific">Salinarimonas ramus</name>
    <dbReference type="NCBI Taxonomy" id="690164"/>
    <lineage>
        <taxon>Bacteria</taxon>
        <taxon>Pseudomonadati</taxon>
        <taxon>Pseudomonadota</taxon>
        <taxon>Alphaproteobacteria</taxon>
        <taxon>Hyphomicrobiales</taxon>
        <taxon>Salinarimonadaceae</taxon>
        <taxon>Salinarimonas</taxon>
    </lineage>
</organism>